<protein>
    <recommendedName>
        <fullName evidence="3">HEPN domain-containing protein</fullName>
    </recommendedName>
</protein>
<evidence type="ECO:0000313" key="2">
    <source>
        <dbReference type="Proteomes" id="UP000805614"/>
    </source>
</evidence>
<dbReference type="RefSeq" id="WP_187244319.1">
    <property type="nucleotide sequence ID" value="NZ_BAAAOK010000005.1"/>
</dbReference>
<dbReference type="EMBL" id="JABVEC010000012">
    <property type="protein sequence ID" value="MBC6467307.1"/>
    <property type="molecule type" value="Genomic_DNA"/>
</dbReference>
<name>A0ABR7LRZ9_9ACTN</name>
<evidence type="ECO:0000313" key="1">
    <source>
        <dbReference type="EMBL" id="MBC6467307.1"/>
    </source>
</evidence>
<evidence type="ECO:0008006" key="3">
    <source>
        <dbReference type="Google" id="ProtNLM"/>
    </source>
</evidence>
<keyword evidence="2" id="KW-1185">Reference proteome</keyword>
<gene>
    <name evidence="1" type="ORF">HKK74_17645</name>
</gene>
<dbReference type="Proteomes" id="UP000805614">
    <property type="component" value="Unassembled WGS sequence"/>
</dbReference>
<sequence>MPHSSLTERAEHPRTLEAHHLFGAAFYFADDFERARQRLSQTGKTPHEYPWGAFPSPARAFKAARNDVGLR</sequence>
<reference evidence="1 2" key="1">
    <citation type="submission" date="2020-06" db="EMBL/GenBank/DDBJ databases">
        <title>Actinomadura xiongansis sp. nov., isolated from soil of Baiyangdian.</title>
        <authorList>
            <person name="Zhang X."/>
        </authorList>
    </citation>
    <scope>NUCLEOTIDE SEQUENCE [LARGE SCALE GENOMIC DNA]</scope>
    <source>
        <strain evidence="1 2">HBUM206468</strain>
    </source>
</reference>
<accession>A0ABR7LRZ9</accession>
<organism evidence="1 2">
    <name type="scientific">Actinomadura alba</name>
    <dbReference type="NCBI Taxonomy" id="406431"/>
    <lineage>
        <taxon>Bacteria</taxon>
        <taxon>Bacillati</taxon>
        <taxon>Actinomycetota</taxon>
        <taxon>Actinomycetes</taxon>
        <taxon>Streptosporangiales</taxon>
        <taxon>Thermomonosporaceae</taxon>
        <taxon>Actinomadura</taxon>
    </lineage>
</organism>
<proteinExistence type="predicted"/>
<comment type="caution">
    <text evidence="1">The sequence shown here is derived from an EMBL/GenBank/DDBJ whole genome shotgun (WGS) entry which is preliminary data.</text>
</comment>